<dbReference type="PANTHER" id="PTHR30348:SF13">
    <property type="entry name" value="UPF0759 PROTEIN YUNF"/>
    <property type="match status" value="1"/>
</dbReference>
<accession>E1R9N8</accession>
<dbReference type="HOGENOM" id="CLU_046519_0_1_12"/>
<dbReference type="eggNOG" id="COG1801">
    <property type="taxonomic scope" value="Bacteria"/>
</dbReference>
<name>E1R9N8_SEDSS</name>
<reference evidence="1 2" key="1">
    <citation type="journal article" date="2010" name="Stand. Genomic Sci.">
        <title>Complete genome sequence of Spirochaeta smaragdinae type strain (SEBR 4228).</title>
        <authorList>
            <person name="Mavromatis K."/>
            <person name="Yasawong M."/>
            <person name="Chertkov O."/>
            <person name="Lapidus A."/>
            <person name="Lucas S."/>
            <person name="Nolan M."/>
            <person name="Del Rio T.G."/>
            <person name="Tice H."/>
            <person name="Cheng J.F."/>
            <person name="Pitluck S."/>
            <person name="Liolios K."/>
            <person name="Ivanova N."/>
            <person name="Tapia R."/>
            <person name="Han C."/>
            <person name="Bruce D."/>
            <person name="Goodwin L."/>
            <person name="Pati A."/>
            <person name="Chen A."/>
            <person name="Palaniappan K."/>
            <person name="Land M."/>
            <person name="Hauser L."/>
            <person name="Chang Y.J."/>
            <person name="Jeffries C.D."/>
            <person name="Detter J.C."/>
            <person name="Rohde M."/>
            <person name="Brambilla E."/>
            <person name="Spring S."/>
            <person name="Goker M."/>
            <person name="Sikorski J."/>
            <person name="Woyke T."/>
            <person name="Bristow J."/>
            <person name="Eisen J.A."/>
            <person name="Markowitz V."/>
            <person name="Hugenholtz P."/>
            <person name="Klenk H.P."/>
            <person name="Kyrpides N.C."/>
        </authorList>
    </citation>
    <scope>NUCLEOTIDE SEQUENCE [LARGE SCALE GENOMIC DNA]</scope>
    <source>
        <strain evidence="2">DSM 11293 / JCM 15392 / SEBR 4228</strain>
    </source>
</reference>
<dbReference type="InterPro" id="IPR036520">
    <property type="entry name" value="UPF0759_sf"/>
</dbReference>
<dbReference type="EMBL" id="CP002116">
    <property type="protein sequence ID" value="ADK83207.1"/>
    <property type="molecule type" value="Genomic_DNA"/>
</dbReference>
<dbReference type="Pfam" id="PF01904">
    <property type="entry name" value="DUF72"/>
    <property type="match status" value="1"/>
</dbReference>
<protein>
    <recommendedName>
        <fullName evidence="3">DUF72 domain-containing protein</fullName>
    </recommendedName>
</protein>
<evidence type="ECO:0000313" key="2">
    <source>
        <dbReference type="Proteomes" id="UP000002318"/>
    </source>
</evidence>
<dbReference type="OrthoDB" id="9780310at2"/>
<keyword evidence="2" id="KW-1185">Reference proteome</keyword>
<organism evidence="1 2">
    <name type="scientific">Sediminispirochaeta smaragdinae (strain DSM 11293 / JCM 15392 / SEBR 4228)</name>
    <name type="common">Spirochaeta smaragdinae</name>
    <dbReference type="NCBI Taxonomy" id="573413"/>
    <lineage>
        <taxon>Bacteria</taxon>
        <taxon>Pseudomonadati</taxon>
        <taxon>Spirochaetota</taxon>
        <taxon>Spirochaetia</taxon>
        <taxon>Spirochaetales</taxon>
        <taxon>Spirochaetaceae</taxon>
        <taxon>Sediminispirochaeta</taxon>
    </lineage>
</organism>
<dbReference type="SUPFAM" id="SSF117396">
    <property type="entry name" value="TM1631-like"/>
    <property type="match status" value="1"/>
</dbReference>
<dbReference type="InterPro" id="IPR002763">
    <property type="entry name" value="DUF72"/>
</dbReference>
<dbReference type="AlphaFoldDB" id="E1R9N8"/>
<dbReference type="PANTHER" id="PTHR30348">
    <property type="entry name" value="UNCHARACTERIZED PROTEIN YECE"/>
    <property type="match status" value="1"/>
</dbReference>
<evidence type="ECO:0000313" key="1">
    <source>
        <dbReference type="EMBL" id="ADK83207.1"/>
    </source>
</evidence>
<proteinExistence type="predicted"/>
<dbReference type="Gene3D" id="3.20.20.410">
    <property type="entry name" value="Protein of unknown function UPF0759"/>
    <property type="match status" value="1"/>
</dbReference>
<sequence>MHYIGTSGYSYSDWIGPFYPKGMKSSDFLSWYARFFSFTEINFTYYRMPEENIFASMLASVPKGFLFSVKAHASLTHQRTKEWKDHCKQFQTALVPLVQADALAGVLLQFPFSFHYTPENRFYLDALLGELHTTPCFVEFRNTDWQIERVFEGLKRRNCGLVVTDAPQLQGAPRYCPEITSQDAYFRFHGRNSVTWWTGDNATRYDYRYSEKELFLLAEGVLATGKRARNVFTAFNNHKDGQAPDNAEKFQEILHGRSQGKKTEPVS</sequence>
<gene>
    <name evidence="1" type="ordered locus">Spirs_4127</name>
</gene>
<dbReference type="STRING" id="573413.Spirs_4127"/>
<dbReference type="RefSeq" id="WP_013256663.1">
    <property type="nucleotide sequence ID" value="NC_014364.1"/>
</dbReference>
<evidence type="ECO:0008006" key="3">
    <source>
        <dbReference type="Google" id="ProtNLM"/>
    </source>
</evidence>
<dbReference type="KEGG" id="ssm:Spirs_4127"/>
<dbReference type="Proteomes" id="UP000002318">
    <property type="component" value="Chromosome"/>
</dbReference>